<dbReference type="InterPro" id="IPR010810">
    <property type="entry name" value="Flagellin_hook_IN_motif"/>
</dbReference>
<evidence type="ECO:0000313" key="8">
    <source>
        <dbReference type="EMBL" id="SEQ48235.1"/>
    </source>
</evidence>
<keyword evidence="8" id="KW-0282">Flagellum</keyword>
<comment type="subcellular location">
    <subcellularLocation>
        <location evidence="5">Secreted</location>
    </subcellularLocation>
    <subcellularLocation>
        <location evidence="5">Bacterial flagellum</location>
    </subcellularLocation>
</comment>
<comment type="subunit">
    <text evidence="2 5">Homopentamer.</text>
</comment>
<comment type="similarity">
    <text evidence="1 5">Belongs to the FliD family.</text>
</comment>
<keyword evidence="3" id="KW-0175">Coiled coil</keyword>
<evidence type="ECO:0000256" key="4">
    <source>
        <dbReference type="ARBA" id="ARBA00023143"/>
    </source>
</evidence>
<dbReference type="PANTHER" id="PTHR30288:SF0">
    <property type="entry name" value="FLAGELLAR HOOK-ASSOCIATED PROTEIN 2"/>
    <property type="match status" value="1"/>
</dbReference>
<feature type="domain" description="Flagellar hook-associated protein 2 C-terminal" evidence="7">
    <location>
        <begin position="230"/>
        <end position="454"/>
    </location>
</feature>
<dbReference type="GO" id="GO:0009424">
    <property type="term" value="C:bacterial-type flagellum hook"/>
    <property type="evidence" value="ECO:0007669"/>
    <property type="project" value="UniProtKB-UniRule"/>
</dbReference>
<dbReference type="InterPro" id="IPR010809">
    <property type="entry name" value="FliD_C"/>
</dbReference>
<dbReference type="EMBL" id="FOEV01000006">
    <property type="protein sequence ID" value="SEQ48235.1"/>
    <property type="molecule type" value="Genomic_DNA"/>
</dbReference>
<dbReference type="RefSeq" id="WP_074825192.1">
    <property type="nucleotide sequence ID" value="NZ_FOEV01000006.1"/>
</dbReference>
<comment type="function">
    <text evidence="5">Required for morphogenesis and for the elongation of the flagellar filament by facilitating polymerization of the flagellin monomers at the tip of growing filament. Forms a capping structure, which prevents flagellin subunits (transported through the central channel of the flagellum) from leaking out without polymerization at the distal end.</text>
</comment>
<keyword evidence="5" id="KW-0964">Secreted</keyword>
<evidence type="ECO:0000259" key="6">
    <source>
        <dbReference type="Pfam" id="PF02465"/>
    </source>
</evidence>
<dbReference type="PANTHER" id="PTHR30288">
    <property type="entry name" value="FLAGELLAR CAP/ASSEMBLY PROTEIN FLID"/>
    <property type="match status" value="1"/>
</dbReference>
<accession>A0A9X8QJD7</accession>
<dbReference type="Pfam" id="PF07196">
    <property type="entry name" value="Flagellin_IN"/>
    <property type="match status" value="1"/>
</dbReference>
<gene>
    <name evidence="8" type="ORF">SAMN05216409_1063</name>
</gene>
<comment type="caution">
    <text evidence="8">The sequence shown here is derived from an EMBL/GenBank/DDBJ whole genome shotgun (WGS) entry which is preliminary data.</text>
</comment>
<keyword evidence="8" id="KW-0969">Cilium</keyword>
<feature type="domain" description="Flagellar hook-associated protein 2 N-terminal" evidence="6">
    <location>
        <begin position="11"/>
        <end position="107"/>
    </location>
</feature>
<dbReference type="Pfam" id="PF07195">
    <property type="entry name" value="FliD_C"/>
    <property type="match status" value="1"/>
</dbReference>
<dbReference type="Pfam" id="PF02465">
    <property type="entry name" value="FliD_N"/>
    <property type="match status" value="1"/>
</dbReference>
<dbReference type="Proteomes" id="UP000183210">
    <property type="component" value="Unassembled WGS sequence"/>
</dbReference>
<evidence type="ECO:0000313" key="9">
    <source>
        <dbReference type="Proteomes" id="UP000183210"/>
    </source>
</evidence>
<evidence type="ECO:0000259" key="7">
    <source>
        <dbReference type="Pfam" id="PF07195"/>
    </source>
</evidence>
<sequence>MAGTSVSGIGTGIDTKSIVTALVNAEKAPKQNQIDTQTKKTQTTLSAIGSLKSALETFQSALDKLNTTSSFVGLSAKSSDEKVATVTSSNSAVNGSYKLNVSNLASSSKVATQVMATDATTSAAGKLTITQGSASGTGTSYDIDIPAGASLTGVRDAINQQLQTKGITANILSDANGSRLVLSSTTTGAGTDLSISTQDSALSSFQVDGTVQTKDANGNLVSGFVDARPKDASFTIDGLAMTSASNTLDKTISGLTVNLVSTGSSTVEVSTDKEGLKKSVQTFVDAYNALISTTSSLTKVSSTVSSSSTTTSAAALTGDATVRSLLSDIRNELVNTQSSSSTGISMLSQLGIMTKQDGTLEVNSTKLDKALTENYSAVSGFFTGDTGILKRLDNKVDSYTASKGILDNRKTSLQSTLDSLSDQQDALDLRIENLQTALSAKYNAMDSLVAQLNATSTSVLTTLNALNNRKE</sequence>
<dbReference type="InterPro" id="IPR003481">
    <property type="entry name" value="FliD_N"/>
</dbReference>
<keyword evidence="8" id="KW-0966">Cell projection</keyword>
<evidence type="ECO:0000256" key="2">
    <source>
        <dbReference type="ARBA" id="ARBA00011255"/>
    </source>
</evidence>
<dbReference type="GO" id="GO:0005576">
    <property type="term" value="C:extracellular region"/>
    <property type="evidence" value="ECO:0007669"/>
    <property type="project" value="UniProtKB-SubCell"/>
</dbReference>
<organism evidence="8 9">
    <name type="scientific">Pseudomonas lutea</name>
    <dbReference type="NCBI Taxonomy" id="243924"/>
    <lineage>
        <taxon>Bacteria</taxon>
        <taxon>Pseudomonadati</taxon>
        <taxon>Pseudomonadota</taxon>
        <taxon>Gammaproteobacteria</taxon>
        <taxon>Pseudomonadales</taxon>
        <taxon>Pseudomonadaceae</taxon>
        <taxon>Pseudomonas</taxon>
    </lineage>
</organism>
<dbReference type="GO" id="GO:0007155">
    <property type="term" value="P:cell adhesion"/>
    <property type="evidence" value="ECO:0007669"/>
    <property type="project" value="InterPro"/>
</dbReference>
<evidence type="ECO:0000256" key="5">
    <source>
        <dbReference type="RuleBase" id="RU362066"/>
    </source>
</evidence>
<protein>
    <recommendedName>
        <fullName evidence="5">Flagellar hook-associated protein 2</fullName>
        <shortName evidence="5">HAP2</shortName>
    </recommendedName>
    <alternativeName>
        <fullName evidence="5">Flagellar cap protein</fullName>
    </alternativeName>
</protein>
<dbReference type="InterPro" id="IPR040026">
    <property type="entry name" value="FliD"/>
</dbReference>
<dbReference type="GO" id="GO:0071973">
    <property type="term" value="P:bacterial-type flagellum-dependent cell motility"/>
    <property type="evidence" value="ECO:0007669"/>
    <property type="project" value="TreeGrafter"/>
</dbReference>
<evidence type="ECO:0000256" key="1">
    <source>
        <dbReference type="ARBA" id="ARBA00009764"/>
    </source>
</evidence>
<proteinExistence type="inferred from homology"/>
<evidence type="ECO:0000256" key="3">
    <source>
        <dbReference type="ARBA" id="ARBA00023054"/>
    </source>
</evidence>
<dbReference type="GO" id="GO:0009421">
    <property type="term" value="C:bacterial-type flagellum filament cap"/>
    <property type="evidence" value="ECO:0007669"/>
    <property type="project" value="InterPro"/>
</dbReference>
<reference evidence="8 9" key="1">
    <citation type="submission" date="2016-10" db="EMBL/GenBank/DDBJ databases">
        <authorList>
            <person name="Varghese N."/>
            <person name="Submissions S."/>
        </authorList>
    </citation>
    <scope>NUCLEOTIDE SEQUENCE [LARGE SCALE GENOMIC DNA]</scope>
    <source>
        <strain evidence="8 9">LMG 21974</strain>
    </source>
</reference>
<name>A0A9X8QJD7_9PSED</name>
<dbReference type="AlphaFoldDB" id="A0A9X8QJD7"/>
<keyword evidence="4 5" id="KW-0975">Bacterial flagellum</keyword>
<dbReference type="GeneID" id="300267744"/>